<sequence>MTSDDTMCNEKSALTGNQLVLDLLATHPNHELSVSSLCQAGAIVGLTEQTVRVALSRLVKERTVTSPTRGYYAWNPTSNSLFLDVENWISKERRSKPWHGSWVGVQDSGVYRRNKKQWRAHERALKIRGFEQLFEGLSVRPDNLIGGVGSLRKDLQSLGLATEAHVFGVCNLSEPDEKAARALWDKEAMLRDYKRLINQVSKQLDRLESLPPETAAAESLIFGRSVIRQIIRDPLLPEELLPGKQRLKLISLMQEYQTVAIKIWLQVLGE</sequence>
<feature type="domain" description="Transcriptional repressor PaaX-like C-terminal" evidence="1">
    <location>
        <begin position="184"/>
        <end position="243"/>
    </location>
</feature>
<protein>
    <submittedName>
        <fullName evidence="2">Transcriptional regulator</fullName>
    </submittedName>
</protein>
<dbReference type="Proteomes" id="UP000536442">
    <property type="component" value="Unassembled WGS sequence"/>
</dbReference>
<evidence type="ECO:0000259" key="1">
    <source>
        <dbReference type="Pfam" id="PF08223"/>
    </source>
</evidence>
<dbReference type="PANTHER" id="PTHR30319:SF1">
    <property type="entry name" value="TRANSCRIPTIONAL REPRESSOR PAAX"/>
    <property type="match status" value="1"/>
</dbReference>
<dbReference type="Gene3D" id="1.10.10.10">
    <property type="entry name" value="Winged helix-like DNA-binding domain superfamily/Winged helix DNA-binding domain"/>
    <property type="match status" value="1"/>
</dbReference>
<dbReference type="InterPro" id="IPR013225">
    <property type="entry name" value="PaaX_C"/>
</dbReference>
<keyword evidence="3" id="KW-1185">Reference proteome</keyword>
<name>A0A851I0U2_9GAMM</name>
<dbReference type="EMBL" id="JABEVQ010000005">
    <property type="protein sequence ID" value="NWN91791.1"/>
    <property type="molecule type" value="Genomic_DNA"/>
</dbReference>
<dbReference type="PANTHER" id="PTHR30319">
    <property type="entry name" value="PHENYLACETIC ACID REGULATOR-RELATED TRANSCRIPTIONAL REPRESSOR"/>
    <property type="match status" value="1"/>
</dbReference>
<proteinExistence type="predicted"/>
<comment type="caution">
    <text evidence="2">The sequence shown here is derived from an EMBL/GenBank/DDBJ whole genome shotgun (WGS) entry which is preliminary data.</text>
</comment>
<dbReference type="Pfam" id="PF08223">
    <property type="entry name" value="PaaX_C"/>
    <property type="match status" value="1"/>
</dbReference>
<reference evidence="2 3" key="1">
    <citation type="submission" date="2020-03" db="EMBL/GenBank/DDBJ databases">
        <title>Metagenomic, metatranscriptomic, and metabolomic analyses revealed the key microbes and metabolic features during the fermentation of ganjang, Korean traditional soy sauce.</title>
        <authorList>
            <person name="Chun B.H."/>
            <person name="Jeon C.O."/>
        </authorList>
    </citation>
    <scope>NUCLEOTIDE SEQUENCE [LARGE SCALE GENOMIC DNA]</scope>
    <source>
        <strain evidence="2 3">KG14</strain>
    </source>
</reference>
<dbReference type="AlphaFoldDB" id="A0A851I0U2"/>
<dbReference type="GO" id="GO:0006351">
    <property type="term" value="P:DNA-templated transcription"/>
    <property type="evidence" value="ECO:0007669"/>
    <property type="project" value="TreeGrafter"/>
</dbReference>
<accession>A0A851I0U2</accession>
<dbReference type="InterPro" id="IPR036388">
    <property type="entry name" value="WH-like_DNA-bd_sf"/>
</dbReference>
<evidence type="ECO:0000313" key="3">
    <source>
        <dbReference type="Proteomes" id="UP000536442"/>
    </source>
</evidence>
<organism evidence="2 3">
    <name type="scientific">Marinobacter adhaerens</name>
    <dbReference type="NCBI Taxonomy" id="1033846"/>
    <lineage>
        <taxon>Bacteria</taxon>
        <taxon>Pseudomonadati</taxon>
        <taxon>Pseudomonadota</taxon>
        <taxon>Gammaproteobacteria</taxon>
        <taxon>Pseudomonadales</taxon>
        <taxon>Marinobacteraceae</taxon>
        <taxon>Marinobacter</taxon>
    </lineage>
</organism>
<gene>
    <name evidence="2" type="ORF">HLV39_09855</name>
</gene>
<evidence type="ECO:0000313" key="2">
    <source>
        <dbReference type="EMBL" id="NWN91791.1"/>
    </source>
</evidence>